<dbReference type="AlphaFoldDB" id="A0A090EFJ6"/>
<accession>A0A090EFJ6</accession>
<dbReference type="Proteomes" id="UP000045285">
    <property type="component" value="Unassembled WGS sequence"/>
</dbReference>
<sequence>MKLPLRVSATEIGSIVDADGIEVCVVDVHRDRSDEEVSAIASMIVDAVNAKQEQPR</sequence>
<gene>
    <name evidence="1" type="ORF">MPL3356_60617</name>
</gene>
<evidence type="ECO:0000313" key="1">
    <source>
        <dbReference type="EMBL" id="CDX26918.1"/>
    </source>
</evidence>
<organism evidence="1 2">
    <name type="scientific">Mesorhizobium plurifarium</name>
    <dbReference type="NCBI Taxonomy" id="69974"/>
    <lineage>
        <taxon>Bacteria</taxon>
        <taxon>Pseudomonadati</taxon>
        <taxon>Pseudomonadota</taxon>
        <taxon>Alphaproteobacteria</taxon>
        <taxon>Hyphomicrobiales</taxon>
        <taxon>Phyllobacteriaceae</taxon>
        <taxon>Mesorhizobium</taxon>
    </lineage>
</organism>
<reference evidence="2" key="1">
    <citation type="submission" date="2014-08" db="EMBL/GenBank/DDBJ databases">
        <authorList>
            <person name="Moulin L."/>
        </authorList>
    </citation>
    <scope>NUCLEOTIDE SEQUENCE [LARGE SCALE GENOMIC DNA]</scope>
</reference>
<dbReference type="EMBL" id="CCMZ01000056">
    <property type="protein sequence ID" value="CDX26918.1"/>
    <property type="molecule type" value="Genomic_DNA"/>
</dbReference>
<proteinExistence type="predicted"/>
<name>A0A090EFJ6_MESPL</name>
<protein>
    <submittedName>
        <fullName evidence="1">Uncharacterized protein</fullName>
    </submittedName>
</protein>
<evidence type="ECO:0000313" key="2">
    <source>
        <dbReference type="Proteomes" id="UP000045285"/>
    </source>
</evidence>
<keyword evidence="2" id="KW-1185">Reference proteome</keyword>